<dbReference type="Gene3D" id="3.20.20.80">
    <property type="entry name" value="Glycosidases"/>
    <property type="match status" value="1"/>
</dbReference>
<organism evidence="1 2">
    <name type="scientific">Chthonomonas calidirosea (strain DSM 23976 / ICMP 18418 / T49)</name>
    <dbReference type="NCBI Taxonomy" id="1303518"/>
    <lineage>
        <taxon>Bacteria</taxon>
        <taxon>Bacillati</taxon>
        <taxon>Armatimonadota</taxon>
        <taxon>Chthonomonadia</taxon>
        <taxon>Chthonomonadales</taxon>
        <taxon>Chthonomonadaceae</taxon>
        <taxon>Chthonomonas</taxon>
    </lineage>
</organism>
<keyword evidence="1" id="KW-0378">Hydrolase</keyword>
<dbReference type="Proteomes" id="UP000014227">
    <property type="component" value="Chromosome I"/>
</dbReference>
<dbReference type="InterPro" id="IPR017853">
    <property type="entry name" value="GH"/>
</dbReference>
<dbReference type="OrthoDB" id="9801077at2"/>
<protein>
    <submittedName>
        <fullName evidence="1">Putative glycosyl hydrolase</fullName>
    </submittedName>
</protein>
<dbReference type="SUPFAM" id="SSF51445">
    <property type="entry name" value="(Trans)glycosidases"/>
    <property type="match status" value="1"/>
</dbReference>
<dbReference type="STRING" id="454171.CP488_01744"/>
<sequence>MALLGASTAAAPPPFLHIENNALYLGDLPFRNIGVTIPDLFDRFLSGHESSAETALADAETVGARFVRCAAVPLNATLFSQFRSDPKGYFAKFDAMQAALQKHHLLLVPSLLWDGQTLVQVAQQPAEGLHALLTAGTPAYQLAKAYIAAMVSRYYNDPFILFWEIGSDLDREADLLSPNDPAAYSSDQLSAFLAQIAQQIHGLDKNHLVCSGNGMPRPDAWNLYEARRRGLTQPAGPPQPLDTLPQFQEMVALRNPNGIDILSVHLAPPGEATPLWLTRDDTQALTLPWVQRVALDLHRPLFVGAFGQAVQSKGVEQSAPWMLNLMQRLQITDAPLAAVQDWESDPPTNFTLSWQTTPKLAVAMKTANAFIADTVARHVLVALPPELFATEIAVANDRLHTLATQLQTLALPLLQAMRLPPNGKRGTLLNRTGTDLLLPYDQSPRFRVADLALLAQTGLLSSKEIEGWIRLLARLQNGGSPLRFAGGLSVPAYSMPDWVAPDGTACWFPDAKGVVSRAQGLLGISHRRMAPTGFFCWCRRR</sequence>
<proteinExistence type="predicted"/>
<name>S0EWJ5_CHTCT</name>
<accession>S0EWJ5</accession>
<gene>
    <name evidence="1" type="ORF">CCALI_02352</name>
</gene>
<evidence type="ECO:0000313" key="1">
    <source>
        <dbReference type="EMBL" id="CCW36156.1"/>
    </source>
</evidence>
<dbReference type="RefSeq" id="WP_016483675.1">
    <property type="nucleotide sequence ID" value="NC_021487.1"/>
</dbReference>
<dbReference type="KEGG" id="ccz:CCALI_02352"/>
<dbReference type="HOGENOM" id="CLU_503179_0_0_0"/>
<dbReference type="EMBL" id="HF951689">
    <property type="protein sequence ID" value="CCW36156.1"/>
    <property type="molecule type" value="Genomic_DNA"/>
</dbReference>
<keyword evidence="2" id="KW-1185">Reference proteome</keyword>
<dbReference type="InParanoid" id="S0EWJ5"/>
<dbReference type="eggNOG" id="COG3934">
    <property type="taxonomic scope" value="Bacteria"/>
</dbReference>
<dbReference type="PATRIC" id="fig|1303518.3.peg.2443"/>
<dbReference type="AlphaFoldDB" id="S0EWJ5"/>
<reference evidence="2" key="1">
    <citation type="submission" date="2013-03" db="EMBL/GenBank/DDBJ databases">
        <title>Genome sequence of Chthonomonas calidirosea, the first sequenced genome from the Armatimonadetes phylum (formally candidate division OP10).</title>
        <authorList>
            <person name="Lee K.C.Y."/>
            <person name="Morgan X.C."/>
            <person name="Dunfield P.F."/>
            <person name="Tamas I."/>
            <person name="Houghton K.M."/>
            <person name="Vyssotski M."/>
            <person name="Ryan J.L.J."/>
            <person name="Lagutin K."/>
            <person name="McDonald I.R."/>
            <person name="Stott M.B."/>
        </authorList>
    </citation>
    <scope>NUCLEOTIDE SEQUENCE [LARGE SCALE GENOMIC DNA]</scope>
    <source>
        <strain evidence="2">DSM 23976 / ICMP 18418 / T49</strain>
    </source>
</reference>
<evidence type="ECO:0000313" key="2">
    <source>
        <dbReference type="Proteomes" id="UP000014227"/>
    </source>
</evidence>
<dbReference type="GO" id="GO:0016787">
    <property type="term" value="F:hydrolase activity"/>
    <property type="evidence" value="ECO:0007669"/>
    <property type="project" value="UniProtKB-KW"/>
</dbReference>